<gene>
    <name evidence="1" type="ORF">SAMN04487996_104288</name>
</gene>
<accession>A0A1G7BRM2</accession>
<organism evidence="1 2">
    <name type="scientific">Dyadobacter soli</name>
    <dbReference type="NCBI Taxonomy" id="659014"/>
    <lineage>
        <taxon>Bacteria</taxon>
        <taxon>Pseudomonadati</taxon>
        <taxon>Bacteroidota</taxon>
        <taxon>Cytophagia</taxon>
        <taxon>Cytophagales</taxon>
        <taxon>Spirosomataceae</taxon>
        <taxon>Dyadobacter</taxon>
    </lineage>
</organism>
<evidence type="ECO:0000313" key="2">
    <source>
        <dbReference type="Proteomes" id="UP000198748"/>
    </source>
</evidence>
<keyword evidence="2" id="KW-1185">Reference proteome</keyword>
<reference evidence="2" key="1">
    <citation type="submission" date="2016-10" db="EMBL/GenBank/DDBJ databases">
        <authorList>
            <person name="Varghese N."/>
            <person name="Submissions S."/>
        </authorList>
    </citation>
    <scope>NUCLEOTIDE SEQUENCE [LARGE SCALE GENOMIC DNA]</scope>
    <source>
        <strain evidence="2">DSM 25329</strain>
    </source>
</reference>
<dbReference type="EMBL" id="FNAN01000004">
    <property type="protein sequence ID" value="SDE29748.1"/>
    <property type="molecule type" value="Genomic_DNA"/>
</dbReference>
<proteinExistence type="predicted"/>
<name>A0A1G7BRM2_9BACT</name>
<protein>
    <submittedName>
        <fullName evidence="1">Uncharacterized protein</fullName>
    </submittedName>
</protein>
<sequence>MYVGVKMYLCVVNQAPKKTSRINKIYNVLEYYYPKLADKI</sequence>
<dbReference type="Proteomes" id="UP000198748">
    <property type="component" value="Unassembled WGS sequence"/>
</dbReference>
<evidence type="ECO:0000313" key="1">
    <source>
        <dbReference type="EMBL" id="SDE29748.1"/>
    </source>
</evidence>
<dbReference type="AlphaFoldDB" id="A0A1G7BRM2"/>